<keyword evidence="2" id="KW-0472">Membrane</keyword>
<proteinExistence type="predicted"/>
<gene>
    <name evidence="3" type="ORF">D3Y57_19290</name>
</gene>
<feature type="transmembrane region" description="Helical" evidence="2">
    <location>
        <begin position="20"/>
        <end position="39"/>
    </location>
</feature>
<protein>
    <submittedName>
        <fullName evidence="3">Uncharacterized protein</fullName>
    </submittedName>
</protein>
<evidence type="ECO:0000313" key="4">
    <source>
        <dbReference type="Proteomes" id="UP000276254"/>
    </source>
</evidence>
<organism evidence="3 4">
    <name type="scientific">Sphingomonas paeninsulae</name>
    <dbReference type="NCBI Taxonomy" id="2319844"/>
    <lineage>
        <taxon>Bacteria</taxon>
        <taxon>Pseudomonadati</taxon>
        <taxon>Pseudomonadota</taxon>
        <taxon>Alphaproteobacteria</taxon>
        <taxon>Sphingomonadales</taxon>
        <taxon>Sphingomonadaceae</taxon>
        <taxon>Sphingomonas</taxon>
    </lineage>
</organism>
<name>A0A494TQD9_SPHPE</name>
<evidence type="ECO:0000313" key="3">
    <source>
        <dbReference type="EMBL" id="AYJ87678.1"/>
    </source>
</evidence>
<keyword evidence="4" id="KW-1185">Reference proteome</keyword>
<dbReference type="EMBL" id="CP032829">
    <property type="protein sequence ID" value="AYJ87678.1"/>
    <property type="molecule type" value="Genomic_DNA"/>
</dbReference>
<dbReference type="AlphaFoldDB" id="A0A494TQD9"/>
<keyword evidence="2" id="KW-0812">Transmembrane</keyword>
<feature type="coiled-coil region" evidence="1">
    <location>
        <begin position="51"/>
        <end position="78"/>
    </location>
</feature>
<keyword evidence="2" id="KW-1133">Transmembrane helix</keyword>
<evidence type="ECO:0000256" key="2">
    <source>
        <dbReference type="SAM" id="Phobius"/>
    </source>
</evidence>
<evidence type="ECO:0000256" key="1">
    <source>
        <dbReference type="SAM" id="Coils"/>
    </source>
</evidence>
<reference evidence="3 4" key="1">
    <citation type="submission" date="2018-09" db="EMBL/GenBank/DDBJ databases">
        <title>Sphingomonas peninsula sp. nov., isolated from fildes peninsula, Antarctic soil.</title>
        <authorList>
            <person name="Yingchao G."/>
        </authorList>
    </citation>
    <scope>NUCLEOTIDE SEQUENCE [LARGE SCALE GENOMIC DNA]</scope>
    <source>
        <strain evidence="3 4">YZ-8</strain>
    </source>
</reference>
<dbReference type="Proteomes" id="UP000276254">
    <property type="component" value="Chromosome"/>
</dbReference>
<sequence>MEIPDSIPVKVEGLSPSTYVLVAILTVIVGGLIKVWPALRKIAAEGDQSLRQDLMRRVHDLEAELKAEREDRAKSEALLHGQIHELRNSMVELTLAAGRMTK</sequence>
<dbReference type="KEGG" id="spha:D3Y57_19290"/>
<accession>A0A494TQD9</accession>
<keyword evidence="1" id="KW-0175">Coiled coil</keyword>